<organism evidence="1 2">
    <name type="scientific">Sphingobium baderi LL03</name>
    <dbReference type="NCBI Taxonomy" id="1114964"/>
    <lineage>
        <taxon>Bacteria</taxon>
        <taxon>Pseudomonadati</taxon>
        <taxon>Pseudomonadota</taxon>
        <taxon>Alphaproteobacteria</taxon>
        <taxon>Sphingomonadales</taxon>
        <taxon>Sphingomonadaceae</taxon>
        <taxon>Sphingobium</taxon>
    </lineage>
</organism>
<name>T0I3K8_9SPHN</name>
<gene>
    <name evidence="1" type="ORF">L485_00915</name>
</gene>
<protein>
    <submittedName>
        <fullName evidence="1">Uncharacterized protein</fullName>
    </submittedName>
</protein>
<keyword evidence="2" id="KW-1185">Reference proteome</keyword>
<dbReference type="OrthoDB" id="9930175at2"/>
<dbReference type="AlphaFoldDB" id="T0I3K8"/>
<reference evidence="1 2" key="1">
    <citation type="journal article" date="2013" name="Genome Announc.">
        <title>Draft Genome Sequence of a Hexachlorocyclohexane-Degrading Bacterium, Sphingobium baderi Strain LL03T.</title>
        <authorList>
            <person name="Kaur J."/>
            <person name="Verma H."/>
            <person name="Tripathi C."/>
            <person name="Khurana J.P."/>
            <person name="Lal R."/>
        </authorList>
    </citation>
    <scope>NUCLEOTIDE SEQUENCE [LARGE SCALE GENOMIC DNA]</scope>
    <source>
        <strain evidence="1 2">LL03</strain>
    </source>
</reference>
<evidence type="ECO:0000313" key="1">
    <source>
        <dbReference type="EMBL" id="EQB06220.1"/>
    </source>
</evidence>
<proteinExistence type="predicted"/>
<dbReference type="RefSeq" id="WP_021243208.1">
    <property type="nucleotide sequence ID" value="NZ_ATIB01000017.1"/>
</dbReference>
<comment type="caution">
    <text evidence="1">The sequence shown here is derived from an EMBL/GenBank/DDBJ whole genome shotgun (WGS) entry which is preliminary data.</text>
</comment>
<dbReference type="Proteomes" id="UP000015524">
    <property type="component" value="Unassembled WGS sequence"/>
</dbReference>
<evidence type="ECO:0000313" key="2">
    <source>
        <dbReference type="Proteomes" id="UP000015524"/>
    </source>
</evidence>
<sequence length="256" mass="27964">MRTRDIIDIYQPQRPFFDALAMDIGEAVGIYIRKGVLDEAASYQRQMTAILDSMAGDDMWSAWRKAVRAQWKNPGAATAWKARALNLDEGDPHMAIALASFAPMKVGGVWQIAIPTPIPCPMGSKFGEPDDILLIHPATGAASLYSGDTDTLIEAAPSDRFTVLADAKTWAREIAATAVEWLYRCDQARRIANIKPEWNGFPPSSIAIGDIGKIIWPRVTAITAGAGVNAARLKKVIFRQARITHVEAPIKIVRAA</sequence>
<accession>T0I3K8</accession>
<dbReference type="EMBL" id="ATIB01000017">
    <property type="protein sequence ID" value="EQB06220.1"/>
    <property type="molecule type" value="Genomic_DNA"/>
</dbReference>
<dbReference type="PATRIC" id="fig|1114964.3.peg.158"/>